<feature type="region of interest" description="Disordered" evidence="4">
    <location>
        <begin position="1"/>
        <end position="32"/>
    </location>
</feature>
<dbReference type="InterPro" id="IPR029044">
    <property type="entry name" value="Nucleotide-diphossugar_trans"/>
</dbReference>
<evidence type="ECO:0000313" key="6">
    <source>
        <dbReference type="EMBL" id="GAA0621205.1"/>
    </source>
</evidence>
<sequence length="396" mass="44979">MSGTTARRRARSADPGASRSRHRRGRVSTPHVHGHALYDTVILVPARNEEVGVFTSLRSLAAQTRRPDLIVVVVNNSTDRTEEYANQFADDPQTPPTVVLNLDDNPHKKAGALNYGLEWLRQAVGGRLTSNVRHVLVMDADTELHPKFIERARNVIASDPAIGGVSAACLGRTDLWRNPWQRYLLGMQIIEYGRAANARYRKDIHTMSGAGSFYRSEALQSLLDWRGQVFWEDHRNLVEDYETTLALKESGWKVTANQLCIAYTDLMPTLRELIQQRERWSRGTVDTLRRRGWTKFTWHSLTTLILGILGSVYVLGWGTTHLVMALKHGFADMPLVFLLLFAFWIVYPALRVRNLGWKAMLVEAALIPELVFTVVRTYWLVSSIVKSYVTRVSAWK</sequence>
<keyword evidence="7" id="KW-1185">Reference proteome</keyword>
<dbReference type="EMBL" id="BAAACA010000043">
    <property type="protein sequence ID" value="GAA0621205.1"/>
    <property type="molecule type" value="Genomic_DNA"/>
</dbReference>
<name>A0ABN1GVU1_9ACTN</name>
<dbReference type="RefSeq" id="WP_344078796.1">
    <property type="nucleotide sequence ID" value="NZ_BAAACA010000043.1"/>
</dbReference>
<evidence type="ECO:0000256" key="2">
    <source>
        <dbReference type="ARBA" id="ARBA00022676"/>
    </source>
</evidence>
<comment type="caution">
    <text evidence="6">The sequence shown here is derived from an EMBL/GenBank/DDBJ whole genome shotgun (WGS) entry which is preliminary data.</text>
</comment>
<dbReference type="PANTHER" id="PTHR43630:SF1">
    <property type="entry name" value="POLY-BETA-1,6-N-ACETYL-D-GLUCOSAMINE SYNTHASE"/>
    <property type="match status" value="1"/>
</dbReference>
<feature type="transmembrane region" description="Helical" evidence="5">
    <location>
        <begin position="296"/>
        <end position="317"/>
    </location>
</feature>
<protein>
    <recommendedName>
        <fullName evidence="8">Glycosyltransferase</fullName>
    </recommendedName>
</protein>
<dbReference type="Gene3D" id="3.90.550.10">
    <property type="entry name" value="Spore Coat Polysaccharide Biosynthesis Protein SpsA, Chain A"/>
    <property type="match status" value="1"/>
</dbReference>
<evidence type="ECO:0008006" key="8">
    <source>
        <dbReference type="Google" id="ProtNLM"/>
    </source>
</evidence>
<dbReference type="Proteomes" id="UP001500668">
    <property type="component" value="Unassembled WGS sequence"/>
</dbReference>
<feature type="transmembrane region" description="Helical" evidence="5">
    <location>
        <begin position="329"/>
        <end position="347"/>
    </location>
</feature>
<keyword evidence="5" id="KW-0472">Membrane</keyword>
<dbReference type="SUPFAM" id="SSF53448">
    <property type="entry name" value="Nucleotide-diphospho-sugar transferases"/>
    <property type="match status" value="1"/>
</dbReference>
<accession>A0ABN1GVU1</accession>
<dbReference type="Pfam" id="PF13641">
    <property type="entry name" value="Glyco_tranf_2_3"/>
    <property type="match status" value="1"/>
</dbReference>
<feature type="compositionally biased region" description="Basic residues" evidence="4">
    <location>
        <begin position="1"/>
        <end position="10"/>
    </location>
</feature>
<comment type="similarity">
    <text evidence="1">Belongs to the glycosyltransferase 2 family.</text>
</comment>
<dbReference type="PANTHER" id="PTHR43630">
    <property type="entry name" value="POLY-BETA-1,6-N-ACETYL-D-GLUCOSAMINE SYNTHASE"/>
    <property type="match status" value="1"/>
</dbReference>
<keyword evidence="2" id="KW-0328">Glycosyltransferase</keyword>
<evidence type="ECO:0000256" key="5">
    <source>
        <dbReference type="SAM" id="Phobius"/>
    </source>
</evidence>
<proteinExistence type="inferred from homology"/>
<keyword evidence="5" id="KW-1133">Transmembrane helix</keyword>
<evidence type="ECO:0000313" key="7">
    <source>
        <dbReference type="Proteomes" id="UP001500668"/>
    </source>
</evidence>
<dbReference type="CDD" id="cd06423">
    <property type="entry name" value="CESA_like"/>
    <property type="match status" value="1"/>
</dbReference>
<gene>
    <name evidence="6" type="ORF">GCM10010394_59800</name>
</gene>
<keyword evidence="3" id="KW-0808">Transferase</keyword>
<organism evidence="6 7">
    <name type="scientific">Streptomyces crystallinus</name>
    <dbReference type="NCBI Taxonomy" id="68191"/>
    <lineage>
        <taxon>Bacteria</taxon>
        <taxon>Bacillati</taxon>
        <taxon>Actinomycetota</taxon>
        <taxon>Actinomycetes</taxon>
        <taxon>Kitasatosporales</taxon>
        <taxon>Streptomycetaceae</taxon>
        <taxon>Streptomyces</taxon>
    </lineage>
</organism>
<evidence type="ECO:0000256" key="4">
    <source>
        <dbReference type="SAM" id="MobiDB-lite"/>
    </source>
</evidence>
<evidence type="ECO:0000256" key="1">
    <source>
        <dbReference type="ARBA" id="ARBA00006739"/>
    </source>
</evidence>
<evidence type="ECO:0000256" key="3">
    <source>
        <dbReference type="ARBA" id="ARBA00022679"/>
    </source>
</evidence>
<keyword evidence="5" id="KW-0812">Transmembrane</keyword>
<reference evidence="6 7" key="1">
    <citation type="journal article" date="2019" name="Int. J. Syst. Evol. Microbiol.">
        <title>The Global Catalogue of Microorganisms (GCM) 10K type strain sequencing project: providing services to taxonomists for standard genome sequencing and annotation.</title>
        <authorList>
            <consortium name="The Broad Institute Genomics Platform"/>
            <consortium name="The Broad Institute Genome Sequencing Center for Infectious Disease"/>
            <person name="Wu L."/>
            <person name="Ma J."/>
        </authorList>
    </citation>
    <scope>NUCLEOTIDE SEQUENCE [LARGE SCALE GENOMIC DNA]</scope>
    <source>
        <strain evidence="6 7">JCM 5067</strain>
    </source>
</reference>